<protein>
    <submittedName>
        <fullName evidence="1">Uncharacterized protein</fullName>
    </submittedName>
</protein>
<sequence>MADTNHHTTTATTGTSAATAVFGTYELLEQTLLQLPLRKLFTIQRVAPNWKDVTSRSTPLGERMFLLANGPALRPSAAGTALESAEYNVDLKLNPATNVWVNCKKGKHYYHGGTGLAESSVSRSYGRGGWWIDMEGVCIPATGHYPMHLEPVQW</sequence>
<dbReference type="OrthoDB" id="3800738at2759"/>
<name>A0A9Q8UT88_PASFU</name>
<reference evidence="1" key="1">
    <citation type="submission" date="2021-12" db="EMBL/GenBank/DDBJ databases">
        <authorList>
            <person name="Zaccaron A."/>
            <person name="Stergiopoulos I."/>
        </authorList>
    </citation>
    <scope>NUCLEOTIDE SEQUENCE</scope>
    <source>
        <strain evidence="1">Race5_Kim</strain>
    </source>
</reference>
<organism evidence="1 2">
    <name type="scientific">Passalora fulva</name>
    <name type="common">Tomato leaf mold</name>
    <name type="synonym">Cladosporium fulvum</name>
    <dbReference type="NCBI Taxonomy" id="5499"/>
    <lineage>
        <taxon>Eukaryota</taxon>
        <taxon>Fungi</taxon>
        <taxon>Dikarya</taxon>
        <taxon>Ascomycota</taxon>
        <taxon>Pezizomycotina</taxon>
        <taxon>Dothideomycetes</taxon>
        <taxon>Dothideomycetidae</taxon>
        <taxon>Mycosphaerellales</taxon>
        <taxon>Mycosphaerellaceae</taxon>
        <taxon>Fulvia</taxon>
    </lineage>
</organism>
<proteinExistence type="predicted"/>
<dbReference type="Proteomes" id="UP000756132">
    <property type="component" value="Chromosome 9"/>
</dbReference>
<evidence type="ECO:0000313" key="1">
    <source>
        <dbReference type="EMBL" id="UJO21593.1"/>
    </source>
</evidence>
<reference evidence="1" key="2">
    <citation type="journal article" date="2022" name="Microb. Genom.">
        <title>A chromosome-scale genome assembly of the tomato pathogen Cladosporium fulvum reveals a compartmentalized genome architecture and the presence of a dispensable chromosome.</title>
        <authorList>
            <person name="Zaccaron A.Z."/>
            <person name="Chen L.H."/>
            <person name="Samaras A."/>
            <person name="Stergiopoulos I."/>
        </authorList>
    </citation>
    <scope>NUCLEOTIDE SEQUENCE</scope>
    <source>
        <strain evidence="1">Race5_Kim</strain>
    </source>
</reference>
<dbReference type="AlphaFoldDB" id="A0A9Q8UT88"/>
<accession>A0A9Q8UT88</accession>
<dbReference type="RefSeq" id="XP_047765959.1">
    <property type="nucleotide sequence ID" value="XM_047908752.1"/>
</dbReference>
<gene>
    <name evidence="1" type="ORF">CLAFUR5_09604</name>
</gene>
<dbReference type="EMBL" id="CP090171">
    <property type="protein sequence ID" value="UJO21593.1"/>
    <property type="molecule type" value="Genomic_DNA"/>
</dbReference>
<evidence type="ECO:0000313" key="2">
    <source>
        <dbReference type="Proteomes" id="UP000756132"/>
    </source>
</evidence>
<dbReference type="GeneID" id="71989482"/>
<keyword evidence="2" id="KW-1185">Reference proteome</keyword>
<dbReference type="KEGG" id="ffu:CLAFUR5_09604"/>